<protein>
    <submittedName>
        <fullName evidence="1">Uncharacterized protein</fullName>
    </submittedName>
</protein>
<dbReference type="EMBL" id="GBXM01040415">
    <property type="protein sequence ID" value="JAH68162.1"/>
    <property type="molecule type" value="Transcribed_RNA"/>
</dbReference>
<proteinExistence type="predicted"/>
<organism evidence="1">
    <name type="scientific">Anguilla anguilla</name>
    <name type="common">European freshwater eel</name>
    <name type="synonym">Muraena anguilla</name>
    <dbReference type="NCBI Taxonomy" id="7936"/>
    <lineage>
        <taxon>Eukaryota</taxon>
        <taxon>Metazoa</taxon>
        <taxon>Chordata</taxon>
        <taxon>Craniata</taxon>
        <taxon>Vertebrata</taxon>
        <taxon>Euteleostomi</taxon>
        <taxon>Actinopterygii</taxon>
        <taxon>Neopterygii</taxon>
        <taxon>Teleostei</taxon>
        <taxon>Anguilliformes</taxon>
        <taxon>Anguillidae</taxon>
        <taxon>Anguilla</taxon>
    </lineage>
</organism>
<name>A0A0E9UQQ9_ANGAN</name>
<reference evidence="1" key="2">
    <citation type="journal article" date="2015" name="Fish Shellfish Immunol.">
        <title>Early steps in the European eel (Anguilla anguilla)-Vibrio vulnificus interaction in the gills: Role of the RtxA13 toxin.</title>
        <authorList>
            <person name="Callol A."/>
            <person name="Pajuelo D."/>
            <person name="Ebbesson L."/>
            <person name="Teles M."/>
            <person name="MacKenzie S."/>
            <person name="Amaro C."/>
        </authorList>
    </citation>
    <scope>NUCLEOTIDE SEQUENCE</scope>
</reference>
<dbReference type="AlphaFoldDB" id="A0A0E9UQQ9"/>
<reference evidence="1" key="1">
    <citation type="submission" date="2014-11" db="EMBL/GenBank/DDBJ databases">
        <authorList>
            <person name="Amaro Gonzalez C."/>
        </authorList>
    </citation>
    <scope>NUCLEOTIDE SEQUENCE</scope>
</reference>
<accession>A0A0E9UQQ9</accession>
<sequence>MAFYHVTRNCFSHSRTFSL</sequence>
<evidence type="ECO:0000313" key="1">
    <source>
        <dbReference type="EMBL" id="JAH68162.1"/>
    </source>
</evidence>